<dbReference type="SUPFAM" id="SSF51658">
    <property type="entry name" value="Xylose isomerase-like"/>
    <property type="match status" value="1"/>
</dbReference>
<dbReference type="InterPro" id="IPR036237">
    <property type="entry name" value="Xyl_isomerase-like_sf"/>
</dbReference>
<keyword evidence="3" id="KW-1185">Reference proteome</keyword>
<sequence>MPYLRREQLAGMGIHYMYYSLDYFLQSQAELGFKTIEMWCGLPHFILDDYGYQDTQELKKKVESYGLHIGVFTPECAMYSYLICAHDPLAQKHSMGYYTNGIKAAGEVGAKIMLTNCCGGDWKEDPERTFDRAVQVLRKLAPVAEDNGVTLAVETVRPEESRVVITLPELKRLLDAVDHPNVKAALDVTAMGVAGETMQEWFETLGSDIRHMHFPDGRPYGHLIWGDGLHPLEDYLQLLNDYHYEGYLGQEITDGRYFDDPKEADRKNIAAFEPYFK</sequence>
<dbReference type="EMBL" id="JAJEQR010000055">
    <property type="protein sequence ID" value="MCC2232220.1"/>
    <property type="molecule type" value="Genomic_DNA"/>
</dbReference>
<dbReference type="Proteomes" id="UP001198182">
    <property type="component" value="Unassembled WGS sequence"/>
</dbReference>
<evidence type="ECO:0000313" key="3">
    <source>
        <dbReference type="Proteomes" id="UP001198182"/>
    </source>
</evidence>
<dbReference type="PANTHER" id="PTHR12110">
    <property type="entry name" value="HYDROXYPYRUVATE ISOMERASE"/>
    <property type="match status" value="1"/>
</dbReference>
<gene>
    <name evidence="2" type="ORF">LKD81_14665</name>
</gene>
<dbReference type="InterPro" id="IPR050312">
    <property type="entry name" value="IolE/XylAMocC-like"/>
</dbReference>
<protein>
    <submittedName>
        <fullName evidence="2">TIM barrel protein</fullName>
    </submittedName>
</protein>
<dbReference type="InterPro" id="IPR013022">
    <property type="entry name" value="Xyl_isomerase-like_TIM-brl"/>
</dbReference>
<comment type="caution">
    <text evidence="2">The sequence shown here is derived from an EMBL/GenBank/DDBJ whole genome shotgun (WGS) entry which is preliminary data.</text>
</comment>
<accession>A0AAE3EDX0</accession>
<proteinExistence type="predicted"/>
<feature type="domain" description="Xylose isomerase-like TIM barrel" evidence="1">
    <location>
        <begin position="29"/>
        <end position="269"/>
    </location>
</feature>
<evidence type="ECO:0000313" key="2">
    <source>
        <dbReference type="EMBL" id="MCC2232220.1"/>
    </source>
</evidence>
<dbReference type="Pfam" id="PF01261">
    <property type="entry name" value="AP_endonuc_2"/>
    <property type="match status" value="1"/>
</dbReference>
<reference evidence="2" key="1">
    <citation type="submission" date="2021-10" db="EMBL/GenBank/DDBJ databases">
        <title>Anaerobic single-cell dispensing facilitates the cultivation of human gut bacteria.</title>
        <authorList>
            <person name="Afrizal A."/>
        </authorList>
    </citation>
    <scope>NUCLEOTIDE SEQUENCE</scope>
    <source>
        <strain evidence="2">CLA-AA-H215</strain>
    </source>
</reference>
<dbReference type="AlphaFoldDB" id="A0AAE3EDX0"/>
<dbReference type="Gene3D" id="3.20.20.150">
    <property type="entry name" value="Divalent-metal-dependent TIM barrel enzymes"/>
    <property type="match status" value="1"/>
</dbReference>
<name>A0AAE3EDX0_9FIRM</name>
<dbReference type="RefSeq" id="WP_308454656.1">
    <property type="nucleotide sequence ID" value="NZ_JAJEQR010000055.1"/>
</dbReference>
<evidence type="ECO:0000259" key="1">
    <source>
        <dbReference type="Pfam" id="PF01261"/>
    </source>
</evidence>
<organism evidence="2 3">
    <name type="scientific">Hominifimenecus microfluidus</name>
    <dbReference type="NCBI Taxonomy" id="2885348"/>
    <lineage>
        <taxon>Bacteria</taxon>
        <taxon>Bacillati</taxon>
        <taxon>Bacillota</taxon>
        <taxon>Clostridia</taxon>
        <taxon>Lachnospirales</taxon>
        <taxon>Lachnospiraceae</taxon>
        <taxon>Hominifimenecus</taxon>
    </lineage>
</organism>